<evidence type="ECO:0000313" key="1">
    <source>
        <dbReference type="EnsemblPlants" id="AVESA.00010b.r2.2CG0314430.1.CDS"/>
    </source>
</evidence>
<sequence length="354" mass="38640">MKPNLSAAHLSGLPYFRFRAPPLRPCPFIASSKARQELVSVPSNVTSMAAGLSGATMTGFAVKNPLLAARCRTLPPRPLPFSPFTRTPRRRGLETVTCFVPQVGQAPAGPAPEPATVPVPVPMPSLEEEAASAASRRMAEKKARKQSERRTYLVAAVMSSLGVTSMAIASVYYRFAWQMEGGEVPMTEMLGTFALSVGAAVGMEFWAQWAHKALWHSSLWHMHESHHRPRDGPFELNDVFAIINAGPAIALLAFGFFHSGLIPGLCFGAGLGITLFGMAYMFVHDGLVHRRFPVGPIANVPYFRRVAAAHKIHHMDKFEGVPYGLFLGPKELEEVGGLDELEQELAKINRTRSI</sequence>
<dbReference type="Proteomes" id="UP001732700">
    <property type="component" value="Chromosome 2C"/>
</dbReference>
<dbReference type="EnsemblPlants" id="AVESA.00010b.r2.2CG0314430.1">
    <property type="protein sequence ID" value="AVESA.00010b.r2.2CG0314430.1.CDS"/>
    <property type="gene ID" value="AVESA.00010b.r2.2CG0314430"/>
</dbReference>
<proteinExistence type="predicted"/>
<evidence type="ECO:0000313" key="2">
    <source>
        <dbReference type="Proteomes" id="UP001732700"/>
    </source>
</evidence>
<organism evidence="1 2">
    <name type="scientific">Avena sativa</name>
    <name type="common">Oat</name>
    <dbReference type="NCBI Taxonomy" id="4498"/>
    <lineage>
        <taxon>Eukaryota</taxon>
        <taxon>Viridiplantae</taxon>
        <taxon>Streptophyta</taxon>
        <taxon>Embryophyta</taxon>
        <taxon>Tracheophyta</taxon>
        <taxon>Spermatophyta</taxon>
        <taxon>Magnoliopsida</taxon>
        <taxon>Liliopsida</taxon>
        <taxon>Poales</taxon>
        <taxon>Poaceae</taxon>
        <taxon>BOP clade</taxon>
        <taxon>Pooideae</taxon>
        <taxon>Poodae</taxon>
        <taxon>Poeae</taxon>
        <taxon>Poeae Chloroplast Group 1 (Aveneae type)</taxon>
        <taxon>Aveninae</taxon>
        <taxon>Avena</taxon>
    </lineage>
</organism>
<reference evidence="1" key="1">
    <citation type="submission" date="2021-05" db="EMBL/GenBank/DDBJ databases">
        <authorList>
            <person name="Scholz U."/>
            <person name="Mascher M."/>
            <person name="Fiebig A."/>
        </authorList>
    </citation>
    <scope>NUCLEOTIDE SEQUENCE [LARGE SCALE GENOMIC DNA]</scope>
</reference>
<keyword evidence="2" id="KW-1185">Reference proteome</keyword>
<protein>
    <submittedName>
        <fullName evidence="1">Uncharacterized protein</fullName>
    </submittedName>
</protein>
<reference evidence="1" key="2">
    <citation type="submission" date="2025-09" db="UniProtKB">
        <authorList>
            <consortium name="EnsemblPlants"/>
        </authorList>
    </citation>
    <scope>IDENTIFICATION</scope>
</reference>
<name>A0ACD5UTN4_AVESA</name>
<accession>A0ACD5UTN4</accession>